<sequence length="365" mass="40969">MSTLVSNEFELEPADSKRLSSLCGPFDDNIKQIERRLGVEITYRNNAFKVLGEPLQMNSACELLKLLYVETQPIKGRTPELEPEQVHLAIQESRVVEQNVEGGYGKEINIRTKRGVIKPRNPNQAQYVANILNYDITFGIGPAGTGKTYLAVAAAVDALERQEVRRILLTRPAVEAGEKLGFLPGDLSQKVDPYLRPLYDALFEMLGFEKVEKLMERNVIEVAPLAYMRGRTLNDAFIILDESQNTTVEQMKMFLTRIGFNSRAVITGDITQVDLPRGAKSGLRHAIEVLSNVDDISFNFFNAEDVVRHPVVARIVRAYEQYDAEQERIRKQKKDEALRAQQAHALAPKNTDSASSNADKGAHKQ</sequence>
<dbReference type="Pfam" id="PF02562">
    <property type="entry name" value="PhoH"/>
    <property type="match status" value="1"/>
</dbReference>
<dbReference type="GO" id="GO:0005829">
    <property type="term" value="C:cytosol"/>
    <property type="evidence" value="ECO:0007669"/>
    <property type="project" value="TreeGrafter"/>
</dbReference>
<reference evidence="9 10" key="1">
    <citation type="submission" date="2020-01" db="EMBL/GenBank/DDBJ databases">
        <authorList>
            <person name="Chen J."/>
            <person name="Zhu S."/>
            <person name="Yang J."/>
        </authorList>
    </citation>
    <scope>NUCLEOTIDE SEQUENCE [LARGE SCALE GENOMIC DNA]</scope>
    <source>
        <strain evidence="9 10">345S023</strain>
    </source>
</reference>
<evidence type="ECO:0000256" key="5">
    <source>
        <dbReference type="ARBA" id="ARBA00022840"/>
    </source>
</evidence>
<dbReference type="GO" id="GO:0005524">
    <property type="term" value="F:ATP binding"/>
    <property type="evidence" value="ECO:0007669"/>
    <property type="project" value="UniProtKB-KW"/>
</dbReference>
<feature type="domain" description="PhoH-like protein" evidence="8">
    <location>
        <begin position="117"/>
        <end position="320"/>
    </location>
</feature>
<keyword evidence="5" id="KW-0067">ATP-binding</keyword>
<dbReference type="PANTHER" id="PTHR30473">
    <property type="entry name" value="PROTEIN PHOH"/>
    <property type="match status" value="1"/>
</dbReference>
<comment type="caution">
    <text evidence="9">The sequence shown here is derived from an EMBL/GenBank/DDBJ whole genome shotgun (WGS) entry which is preliminary data.</text>
</comment>
<keyword evidence="4" id="KW-0547">Nucleotide-binding</keyword>
<evidence type="ECO:0000256" key="1">
    <source>
        <dbReference type="ARBA" id="ARBA00004496"/>
    </source>
</evidence>
<dbReference type="RefSeq" id="WP_163084607.1">
    <property type="nucleotide sequence ID" value="NZ_JAAAWN010000007.1"/>
</dbReference>
<comment type="similarity">
    <text evidence="2">Belongs to the PhoH family.</text>
</comment>
<gene>
    <name evidence="9" type="ORF">GTH32_07415</name>
</gene>
<dbReference type="PANTHER" id="PTHR30473:SF1">
    <property type="entry name" value="PHOH-LIKE PROTEIN"/>
    <property type="match status" value="1"/>
</dbReference>
<dbReference type="SUPFAM" id="SSF52540">
    <property type="entry name" value="P-loop containing nucleoside triphosphate hydrolases"/>
    <property type="match status" value="1"/>
</dbReference>
<proteinExistence type="inferred from homology"/>
<dbReference type="FunFam" id="3.40.50.300:FF:000013">
    <property type="entry name" value="PhoH family ATPase"/>
    <property type="match status" value="1"/>
</dbReference>
<keyword evidence="10" id="KW-1185">Reference proteome</keyword>
<evidence type="ECO:0000256" key="6">
    <source>
        <dbReference type="ARBA" id="ARBA00039970"/>
    </source>
</evidence>
<dbReference type="Proteomes" id="UP000470213">
    <property type="component" value="Unassembled WGS sequence"/>
</dbReference>
<evidence type="ECO:0000256" key="2">
    <source>
        <dbReference type="ARBA" id="ARBA00010393"/>
    </source>
</evidence>
<evidence type="ECO:0000313" key="10">
    <source>
        <dbReference type="Proteomes" id="UP000470213"/>
    </source>
</evidence>
<evidence type="ECO:0000256" key="4">
    <source>
        <dbReference type="ARBA" id="ARBA00022741"/>
    </source>
</evidence>
<comment type="subcellular location">
    <subcellularLocation>
        <location evidence="1">Cytoplasm</location>
    </subcellularLocation>
</comment>
<evidence type="ECO:0000256" key="7">
    <source>
        <dbReference type="SAM" id="MobiDB-lite"/>
    </source>
</evidence>
<keyword evidence="3" id="KW-0963">Cytoplasm</keyword>
<dbReference type="InterPro" id="IPR003714">
    <property type="entry name" value="PhoH"/>
</dbReference>
<dbReference type="Gene3D" id="3.40.50.300">
    <property type="entry name" value="P-loop containing nucleotide triphosphate hydrolases"/>
    <property type="match status" value="1"/>
</dbReference>
<name>A0A7X5RKI7_9ALTE</name>
<dbReference type="InterPro" id="IPR027417">
    <property type="entry name" value="P-loop_NTPase"/>
</dbReference>
<dbReference type="AlphaFoldDB" id="A0A7X5RKI7"/>
<dbReference type="InterPro" id="IPR051451">
    <property type="entry name" value="PhoH2-like"/>
</dbReference>
<evidence type="ECO:0000259" key="8">
    <source>
        <dbReference type="Pfam" id="PF02562"/>
    </source>
</evidence>
<accession>A0A7X5RKI7</accession>
<feature type="region of interest" description="Disordered" evidence="7">
    <location>
        <begin position="330"/>
        <end position="365"/>
    </location>
</feature>
<protein>
    <recommendedName>
        <fullName evidence="6">PhoH-like protein</fullName>
    </recommendedName>
</protein>
<evidence type="ECO:0000313" key="9">
    <source>
        <dbReference type="EMBL" id="NDV91023.1"/>
    </source>
</evidence>
<evidence type="ECO:0000256" key="3">
    <source>
        <dbReference type="ARBA" id="ARBA00022490"/>
    </source>
</evidence>
<organism evidence="9 10">
    <name type="scientific">Alteromonas profundi</name>
    <dbReference type="NCBI Taxonomy" id="2696062"/>
    <lineage>
        <taxon>Bacteria</taxon>
        <taxon>Pseudomonadati</taxon>
        <taxon>Pseudomonadota</taxon>
        <taxon>Gammaproteobacteria</taxon>
        <taxon>Alteromonadales</taxon>
        <taxon>Alteromonadaceae</taxon>
        <taxon>Alteromonas/Salinimonas group</taxon>
        <taxon>Alteromonas</taxon>
    </lineage>
</organism>
<dbReference type="EMBL" id="JAAAWN010000007">
    <property type="protein sequence ID" value="NDV91023.1"/>
    <property type="molecule type" value="Genomic_DNA"/>
</dbReference>